<protein>
    <submittedName>
        <fullName evidence="2">Transcriptional regulator YeiL</fullName>
    </submittedName>
</protein>
<dbReference type="InterPro" id="IPR036390">
    <property type="entry name" value="WH_DNA-bd_sf"/>
</dbReference>
<dbReference type="SUPFAM" id="SSF46785">
    <property type="entry name" value="Winged helix' DNA-binding domain"/>
    <property type="match status" value="1"/>
</dbReference>
<dbReference type="PANTHER" id="PTHR24567:SF26">
    <property type="entry name" value="REGULATORY PROTEIN YEIL"/>
    <property type="match status" value="1"/>
</dbReference>
<organism evidence="2 3">
    <name type="scientific">Geosporobacter ferrireducens</name>
    <dbReference type="NCBI Taxonomy" id="1424294"/>
    <lineage>
        <taxon>Bacteria</taxon>
        <taxon>Bacillati</taxon>
        <taxon>Bacillota</taxon>
        <taxon>Clostridia</taxon>
        <taxon>Peptostreptococcales</taxon>
        <taxon>Thermotaleaceae</taxon>
        <taxon>Geosporobacter</taxon>
    </lineage>
</organism>
<dbReference type="GO" id="GO:0003700">
    <property type="term" value="F:DNA-binding transcription factor activity"/>
    <property type="evidence" value="ECO:0007669"/>
    <property type="project" value="TreeGrafter"/>
</dbReference>
<keyword evidence="3" id="KW-1185">Reference proteome</keyword>
<dbReference type="Pfam" id="PF00027">
    <property type="entry name" value="cNMP_binding"/>
    <property type="match status" value="1"/>
</dbReference>
<dbReference type="PROSITE" id="PS50042">
    <property type="entry name" value="CNMP_BINDING_3"/>
    <property type="match status" value="1"/>
</dbReference>
<evidence type="ECO:0000313" key="3">
    <source>
        <dbReference type="Proteomes" id="UP000095743"/>
    </source>
</evidence>
<proteinExistence type="predicted"/>
<dbReference type="InterPro" id="IPR050397">
    <property type="entry name" value="Env_Response_Regulators"/>
</dbReference>
<dbReference type="EMBL" id="CP017269">
    <property type="protein sequence ID" value="AOT73273.1"/>
    <property type="molecule type" value="Genomic_DNA"/>
</dbReference>
<dbReference type="InterPro" id="IPR018490">
    <property type="entry name" value="cNMP-bd_dom_sf"/>
</dbReference>
<dbReference type="PANTHER" id="PTHR24567">
    <property type="entry name" value="CRP FAMILY TRANSCRIPTIONAL REGULATORY PROTEIN"/>
    <property type="match status" value="1"/>
</dbReference>
<dbReference type="CDD" id="cd00038">
    <property type="entry name" value="CAP_ED"/>
    <property type="match status" value="1"/>
</dbReference>
<evidence type="ECO:0000259" key="1">
    <source>
        <dbReference type="PROSITE" id="PS50042"/>
    </source>
</evidence>
<evidence type="ECO:0000313" key="2">
    <source>
        <dbReference type="EMBL" id="AOT73273.1"/>
    </source>
</evidence>
<dbReference type="InterPro" id="IPR000595">
    <property type="entry name" value="cNMP-bd_dom"/>
</dbReference>
<dbReference type="Proteomes" id="UP000095743">
    <property type="component" value="Chromosome"/>
</dbReference>
<feature type="domain" description="Cyclic nucleotide-binding" evidence="1">
    <location>
        <begin position="35"/>
        <end position="108"/>
    </location>
</feature>
<dbReference type="Gene3D" id="2.60.120.10">
    <property type="entry name" value="Jelly Rolls"/>
    <property type="match status" value="1"/>
</dbReference>
<accession>A0A1D8GQX9</accession>
<dbReference type="InterPro" id="IPR014710">
    <property type="entry name" value="RmlC-like_jellyroll"/>
</dbReference>
<dbReference type="GO" id="GO:0005829">
    <property type="term" value="C:cytosol"/>
    <property type="evidence" value="ECO:0007669"/>
    <property type="project" value="TreeGrafter"/>
</dbReference>
<dbReference type="KEGG" id="gfe:Gferi_23015"/>
<reference evidence="2 3" key="1">
    <citation type="submission" date="2016-09" db="EMBL/GenBank/DDBJ databases">
        <title>Genomic analysis reveals versatility of anaerobic energy metabolism of Geosporobacter ferrireducens IRF9 of phylum Firmicutes.</title>
        <authorList>
            <person name="Kim S.-J."/>
        </authorList>
    </citation>
    <scope>NUCLEOTIDE SEQUENCE [LARGE SCALE GENOMIC DNA]</scope>
    <source>
        <strain evidence="2 3">IRF9</strain>
    </source>
</reference>
<dbReference type="SUPFAM" id="SSF51206">
    <property type="entry name" value="cAMP-binding domain-like"/>
    <property type="match status" value="1"/>
</dbReference>
<dbReference type="NCBIfam" id="NF007707">
    <property type="entry name" value="PRK10402.1"/>
    <property type="match status" value="1"/>
</dbReference>
<name>A0A1D8GQX9_9FIRM</name>
<dbReference type="STRING" id="1424294.Gferi_23015"/>
<dbReference type="SMART" id="SM00100">
    <property type="entry name" value="cNMP"/>
    <property type="match status" value="1"/>
</dbReference>
<dbReference type="AlphaFoldDB" id="A0A1D8GQX9"/>
<sequence>MTIKEHGTLEDYYNHFPLTDYFSFDICPYTSIVKFESNEEILCEGEKPDYLYYLIDGRAKLFISQGNGRISLINFINAPCFVGEMELIGAQDTANGIMAITPCTCYAIRIEKCKDRILNDTKFLRYLCLFLSQKAIRNTYNYSKNQAYPLEIRLAKFILMTSCNRLYRENHTEVSEFLGVTYRHLLYVLADFVKRGLLAKTKQGYFIQDISTLRNIAEIK</sequence>
<gene>
    <name evidence="2" type="ORF">Gferi_23015</name>
</gene>